<dbReference type="PROSITE" id="PS51755">
    <property type="entry name" value="OMPR_PHOB"/>
    <property type="match status" value="1"/>
</dbReference>
<dbReference type="Gene3D" id="1.10.10.10">
    <property type="entry name" value="Winged helix-like DNA-binding domain superfamily/Winged helix DNA-binding domain"/>
    <property type="match status" value="1"/>
</dbReference>
<keyword evidence="2" id="KW-0902">Two-component regulatory system</keyword>
<dbReference type="GO" id="GO:0006355">
    <property type="term" value="P:regulation of DNA-templated transcription"/>
    <property type="evidence" value="ECO:0007669"/>
    <property type="project" value="InterPro"/>
</dbReference>
<evidence type="ECO:0000256" key="1">
    <source>
        <dbReference type="ARBA" id="ARBA00022553"/>
    </source>
</evidence>
<feature type="modified residue" description="4-aspartylphosphate" evidence="6">
    <location>
        <position position="55"/>
    </location>
</feature>
<dbReference type="Gene3D" id="3.40.50.2300">
    <property type="match status" value="1"/>
</dbReference>
<feature type="domain" description="Response regulatory" evidence="8">
    <location>
        <begin position="6"/>
        <end position="121"/>
    </location>
</feature>
<evidence type="ECO:0000256" key="5">
    <source>
        <dbReference type="ARBA" id="ARBA00023163"/>
    </source>
</evidence>
<reference evidence="10 11" key="1">
    <citation type="submission" date="2017-04" db="EMBL/GenBank/DDBJ databases">
        <authorList>
            <person name="Afonso C.L."/>
            <person name="Miller P.J."/>
            <person name="Scott M.A."/>
            <person name="Spackman E."/>
            <person name="Goraichik I."/>
            <person name="Dimitrov K.M."/>
            <person name="Suarez D.L."/>
            <person name="Swayne D.E."/>
        </authorList>
    </citation>
    <scope>NUCLEOTIDE SEQUENCE [LARGE SCALE GENOMIC DNA]</scope>
    <source>
        <strain evidence="10 11">DSM 3385</strain>
    </source>
</reference>
<dbReference type="FunFam" id="1.10.10.10:FF:000058">
    <property type="entry name" value="DNA-binding response OmpR family regulator"/>
    <property type="match status" value="1"/>
</dbReference>
<dbReference type="STRING" id="1121400.SAMN02746065_13519"/>
<dbReference type="EMBL" id="FWXY01000035">
    <property type="protein sequence ID" value="SMD10639.1"/>
    <property type="molecule type" value="Genomic_DNA"/>
</dbReference>
<keyword evidence="3" id="KW-0805">Transcription regulation</keyword>
<dbReference type="PANTHER" id="PTHR48111">
    <property type="entry name" value="REGULATOR OF RPOS"/>
    <property type="match status" value="1"/>
</dbReference>
<dbReference type="InterPro" id="IPR011006">
    <property type="entry name" value="CheY-like_superfamily"/>
</dbReference>
<dbReference type="Pfam" id="PF00072">
    <property type="entry name" value="Response_reg"/>
    <property type="match status" value="1"/>
</dbReference>
<keyword evidence="5" id="KW-0804">Transcription</keyword>
<dbReference type="GO" id="GO:0000976">
    <property type="term" value="F:transcription cis-regulatory region binding"/>
    <property type="evidence" value="ECO:0007669"/>
    <property type="project" value="TreeGrafter"/>
</dbReference>
<dbReference type="PROSITE" id="PS50110">
    <property type="entry name" value="RESPONSE_REGULATORY"/>
    <property type="match status" value="1"/>
</dbReference>
<evidence type="ECO:0000256" key="6">
    <source>
        <dbReference type="PROSITE-ProRule" id="PRU00169"/>
    </source>
</evidence>
<evidence type="ECO:0000259" key="8">
    <source>
        <dbReference type="PROSITE" id="PS50110"/>
    </source>
</evidence>
<dbReference type="GO" id="GO:0005829">
    <property type="term" value="C:cytosol"/>
    <property type="evidence" value="ECO:0007669"/>
    <property type="project" value="TreeGrafter"/>
</dbReference>
<name>A0A1W2ELP2_9BACT</name>
<sequence length="228" mass="25545">MTKNIRVLIIEDNPAIVENITDFLEPKGYILDYSMDGIGGLHLAISHNYDVIVLDLMLPGMDGITLCQKLRKEAGKQVPVIMLTARDTLEDKLIGFDSGADDYLVKPFALKELEARIKALSKRHPTTTGLLKVGDLEMNTGTLEISRQNTSMELNNTGILILRILMEAAPNVVTRKELENRLWGDMPPGSDVLRSHIYALRKKIDKPFDHPMIETVHGIGFKLRGRTE</sequence>
<accession>A0A1W2ELP2</accession>
<gene>
    <name evidence="10" type="ORF">SAMN02746065_13519</name>
</gene>
<feature type="domain" description="OmpR/PhoB-type" evidence="9">
    <location>
        <begin position="128"/>
        <end position="225"/>
    </location>
</feature>
<dbReference type="InterPro" id="IPR039420">
    <property type="entry name" value="WalR-like"/>
</dbReference>
<evidence type="ECO:0000256" key="4">
    <source>
        <dbReference type="ARBA" id="ARBA00023125"/>
    </source>
</evidence>
<keyword evidence="11" id="KW-1185">Reference proteome</keyword>
<organism evidence="10 11">
    <name type="scientific">Desulfocicer vacuolatum DSM 3385</name>
    <dbReference type="NCBI Taxonomy" id="1121400"/>
    <lineage>
        <taxon>Bacteria</taxon>
        <taxon>Pseudomonadati</taxon>
        <taxon>Thermodesulfobacteriota</taxon>
        <taxon>Desulfobacteria</taxon>
        <taxon>Desulfobacterales</taxon>
        <taxon>Desulfobacteraceae</taxon>
        <taxon>Desulfocicer</taxon>
    </lineage>
</organism>
<dbReference type="FunFam" id="3.40.50.2300:FF:000001">
    <property type="entry name" value="DNA-binding response regulator PhoB"/>
    <property type="match status" value="1"/>
</dbReference>
<evidence type="ECO:0000256" key="2">
    <source>
        <dbReference type="ARBA" id="ARBA00023012"/>
    </source>
</evidence>
<evidence type="ECO:0000313" key="11">
    <source>
        <dbReference type="Proteomes" id="UP000192418"/>
    </source>
</evidence>
<dbReference type="SUPFAM" id="SSF52172">
    <property type="entry name" value="CheY-like"/>
    <property type="match status" value="1"/>
</dbReference>
<feature type="DNA-binding region" description="OmpR/PhoB-type" evidence="7">
    <location>
        <begin position="128"/>
        <end position="225"/>
    </location>
</feature>
<evidence type="ECO:0000256" key="7">
    <source>
        <dbReference type="PROSITE-ProRule" id="PRU01091"/>
    </source>
</evidence>
<dbReference type="CDD" id="cd17624">
    <property type="entry name" value="REC_OmpR_PmrA-like"/>
    <property type="match status" value="1"/>
</dbReference>
<protein>
    <submittedName>
        <fullName evidence="10">DNA-binding response regulator, OmpR family, contains REC and winged-helix (WHTH) domain</fullName>
    </submittedName>
</protein>
<proteinExistence type="predicted"/>
<dbReference type="SMART" id="SM00862">
    <property type="entry name" value="Trans_reg_C"/>
    <property type="match status" value="1"/>
</dbReference>
<dbReference type="GO" id="GO:0032993">
    <property type="term" value="C:protein-DNA complex"/>
    <property type="evidence" value="ECO:0007669"/>
    <property type="project" value="TreeGrafter"/>
</dbReference>
<dbReference type="Pfam" id="PF00486">
    <property type="entry name" value="Trans_reg_C"/>
    <property type="match status" value="1"/>
</dbReference>
<keyword evidence="4 7" id="KW-0238">DNA-binding</keyword>
<dbReference type="AlphaFoldDB" id="A0A1W2ELP2"/>
<dbReference type="Proteomes" id="UP000192418">
    <property type="component" value="Unassembled WGS sequence"/>
</dbReference>
<dbReference type="InterPro" id="IPR016032">
    <property type="entry name" value="Sig_transdc_resp-reg_C-effctor"/>
</dbReference>
<dbReference type="InterPro" id="IPR036388">
    <property type="entry name" value="WH-like_DNA-bd_sf"/>
</dbReference>
<dbReference type="InterPro" id="IPR001789">
    <property type="entry name" value="Sig_transdc_resp-reg_receiver"/>
</dbReference>
<dbReference type="InterPro" id="IPR001867">
    <property type="entry name" value="OmpR/PhoB-type_DNA-bd"/>
</dbReference>
<evidence type="ECO:0000313" key="10">
    <source>
        <dbReference type="EMBL" id="SMD10639.1"/>
    </source>
</evidence>
<evidence type="ECO:0000259" key="9">
    <source>
        <dbReference type="PROSITE" id="PS51755"/>
    </source>
</evidence>
<dbReference type="PANTHER" id="PTHR48111:SF22">
    <property type="entry name" value="REGULATOR OF RPOS"/>
    <property type="match status" value="1"/>
</dbReference>
<dbReference type="CDD" id="cd00383">
    <property type="entry name" value="trans_reg_C"/>
    <property type="match status" value="1"/>
</dbReference>
<dbReference type="Gene3D" id="6.10.250.690">
    <property type="match status" value="1"/>
</dbReference>
<dbReference type="SMART" id="SM00448">
    <property type="entry name" value="REC"/>
    <property type="match status" value="1"/>
</dbReference>
<keyword evidence="1 6" id="KW-0597">Phosphoprotein</keyword>
<dbReference type="GO" id="GO:0000156">
    <property type="term" value="F:phosphorelay response regulator activity"/>
    <property type="evidence" value="ECO:0007669"/>
    <property type="project" value="TreeGrafter"/>
</dbReference>
<dbReference type="SUPFAM" id="SSF46894">
    <property type="entry name" value="C-terminal effector domain of the bipartite response regulators"/>
    <property type="match status" value="1"/>
</dbReference>
<evidence type="ECO:0000256" key="3">
    <source>
        <dbReference type="ARBA" id="ARBA00023015"/>
    </source>
</evidence>